<accession>A0A853C9K4</accession>
<dbReference type="AlphaFoldDB" id="A0A853C9K4"/>
<proteinExistence type="predicted"/>
<dbReference type="Proteomes" id="UP000541969">
    <property type="component" value="Unassembled WGS sequence"/>
</dbReference>
<gene>
    <name evidence="1" type="ORF">GGQ55_000275</name>
</gene>
<comment type="caution">
    <text evidence="1">The sequence shown here is derived from an EMBL/GenBank/DDBJ whole genome shotgun (WGS) entry which is preliminary data.</text>
</comment>
<protein>
    <submittedName>
        <fullName evidence="1">Uncharacterized protein</fullName>
    </submittedName>
</protein>
<evidence type="ECO:0000313" key="1">
    <source>
        <dbReference type="EMBL" id="NYJ03997.1"/>
    </source>
</evidence>
<evidence type="ECO:0000313" key="2">
    <source>
        <dbReference type="Proteomes" id="UP000541969"/>
    </source>
</evidence>
<keyword evidence="2" id="KW-1185">Reference proteome</keyword>
<dbReference type="EMBL" id="JACBZT010000001">
    <property type="protein sequence ID" value="NYJ03997.1"/>
    <property type="molecule type" value="Genomic_DNA"/>
</dbReference>
<name>A0A853C9K4_9ACTN</name>
<reference evidence="1 2" key="1">
    <citation type="submission" date="2020-07" db="EMBL/GenBank/DDBJ databases">
        <title>Sequencing the genomes of 1000 actinobacteria strains.</title>
        <authorList>
            <person name="Klenk H.-P."/>
        </authorList>
    </citation>
    <scope>NUCLEOTIDE SEQUENCE [LARGE SCALE GENOMIC DNA]</scope>
    <source>
        <strain evidence="1 2">DSM 104001</strain>
    </source>
</reference>
<dbReference type="RefSeq" id="WP_179714774.1">
    <property type="nucleotide sequence ID" value="NZ_JACBZT010000001.1"/>
</dbReference>
<sequence>MDRGEDTVAQALDGATGDYAVSGDAMRWSPELAEQPGRSTAVPGLDVAVGLGSVLGLDAAGVRRLVSGALFSLTSAASDVVSELRSLTRGPSSEDEESS</sequence>
<organism evidence="1 2">
    <name type="scientific">Petropleomorpha daqingensis</name>
    <dbReference type="NCBI Taxonomy" id="2026353"/>
    <lineage>
        <taxon>Bacteria</taxon>
        <taxon>Bacillati</taxon>
        <taxon>Actinomycetota</taxon>
        <taxon>Actinomycetes</taxon>
        <taxon>Geodermatophilales</taxon>
        <taxon>Geodermatophilaceae</taxon>
        <taxon>Petropleomorpha</taxon>
    </lineage>
</organism>